<dbReference type="InterPro" id="IPR036803">
    <property type="entry name" value="Porphobilinogen_deaminase_C_sf"/>
</dbReference>
<dbReference type="Pfam" id="PF01379">
    <property type="entry name" value="Porphobil_deam"/>
    <property type="match status" value="1"/>
</dbReference>
<dbReference type="NCBIfam" id="TIGR00212">
    <property type="entry name" value="hemC"/>
    <property type="match status" value="1"/>
</dbReference>
<accession>A0A0V8RZ21</accession>
<organism evidence="11 12">
    <name type="scientific">Schaalia odontolytica</name>
    <dbReference type="NCBI Taxonomy" id="1660"/>
    <lineage>
        <taxon>Bacteria</taxon>
        <taxon>Bacillati</taxon>
        <taxon>Actinomycetota</taxon>
        <taxon>Actinomycetes</taxon>
        <taxon>Actinomycetales</taxon>
        <taxon>Actinomycetaceae</taxon>
        <taxon>Schaalia</taxon>
    </lineage>
</organism>
<dbReference type="InterPro" id="IPR022417">
    <property type="entry name" value="Porphobilin_deaminase_N"/>
</dbReference>
<dbReference type="PIRSF" id="PIRSF001438">
    <property type="entry name" value="4pyrrol_synth_OHMeBilane_synth"/>
    <property type="match status" value="1"/>
</dbReference>
<name>A0A0V8RZ21_9ACTO</name>
<dbReference type="GO" id="GO:0006783">
    <property type="term" value="P:heme biosynthetic process"/>
    <property type="evidence" value="ECO:0007669"/>
    <property type="project" value="TreeGrafter"/>
</dbReference>
<sequence length="344" mass="35067">MTTRTFVLGTRGSRLALAQSTTVARAIEEAGARLGEDVRVNLEVVRTHGDVSAAPLAALGGVGVFAAQLRLTLLGGECDLAVHSYKDLPTAPTPGLRIAAVPQREDPRDALCAADGATLASLPEGALVGTGSPRRAAQVLAARPDLHVCDLRGNVPTRLSRVRGIDLGADAGTAPSALGTGERLDAVVLALAGLRRIGLDAHATDVLDPTVMMPAPSQGALAIETPDEEDPLLRVLLGTLHHRPTALAASAERAVLSALGAGCAAPVGAFARVDEASSALLLDARVMSVDGRERVEASGALPLTDSVGRGDAAHLGEDVARQLLARGAAEVTDLGATKAPRQSS</sequence>
<evidence type="ECO:0000313" key="11">
    <source>
        <dbReference type="EMBL" id="KSW13300.1"/>
    </source>
</evidence>
<dbReference type="SUPFAM" id="SSF53850">
    <property type="entry name" value="Periplasmic binding protein-like II"/>
    <property type="match status" value="1"/>
</dbReference>
<keyword evidence="5" id="KW-0808">Transferase</keyword>
<dbReference type="EMBL" id="LLVT01000001">
    <property type="protein sequence ID" value="KSW13300.1"/>
    <property type="molecule type" value="Genomic_DNA"/>
</dbReference>
<dbReference type="Gene3D" id="3.30.160.40">
    <property type="entry name" value="Porphobilinogen deaminase, C-terminal domain"/>
    <property type="match status" value="1"/>
</dbReference>
<feature type="domain" description="Porphobilinogen deaminase N-terminal" evidence="9">
    <location>
        <begin position="7"/>
        <end position="230"/>
    </location>
</feature>
<dbReference type="EC" id="2.5.1.61" evidence="4 8"/>
<feature type="domain" description="Porphobilinogen deaminase C-terminal" evidence="10">
    <location>
        <begin position="247"/>
        <end position="324"/>
    </location>
</feature>
<evidence type="ECO:0000256" key="7">
    <source>
        <dbReference type="ARBA" id="ARBA00048169"/>
    </source>
</evidence>
<evidence type="ECO:0000256" key="3">
    <source>
        <dbReference type="ARBA" id="ARBA00005638"/>
    </source>
</evidence>
<evidence type="ECO:0000256" key="6">
    <source>
        <dbReference type="ARBA" id="ARBA00023244"/>
    </source>
</evidence>
<comment type="caution">
    <text evidence="11">The sequence shown here is derived from an EMBL/GenBank/DDBJ whole genome shotgun (WGS) entry which is preliminary data.</text>
</comment>
<dbReference type="Gene3D" id="3.40.190.10">
    <property type="entry name" value="Periplasmic binding protein-like II"/>
    <property type="match status" value="2"/>
</dbReference>
<dbReference type="InterPro" id="IPR022418">
    <property type="entry name" value="Porphobilinogen_deaminase_C"/>
</dbReference>
<proteinExistence type="inferred from homology"/>
<evidence type="ECO:0000256" key="4">
    <source>
        <dbReference type="ARBA" id="ARBA00012655"/>
    </source>
</evidence>
<comment type="cofactor">
    <cofactor evidence="1">
        <name>dipyrromethane</name>
        <dbReference type="ChEBI" id="CHEBI:60342"/>
    </cofactor>
</comment>
<comment type="function">
    <text evidence="2">Tetrapolymerization of the monopyrrole PBG into the hydroxymethylbilane pre-uroporphyrinogen in several discrete steps.</text>
</comment>
<dbReference type="GO" id="GO:0004418">
    <property type="term" value="F:hydroxymethylbilane synthase activity"/>
    <property type="evidence" value="ECO:0007669"/>
    <property type="project" value="UniProtKB-UniRule"/>
</dbReference>
<dbReference type="OrthoDB" id="9810298at2"/>
<reference evidence="11 12" key="1">
    <citation type="submission" date="2015-10" db="EMBL/GenBank/DDBJ databases">
        <title>Draft Genome of Actinomyces odontolyticus subsp. actinosynbacter strain XH001.</title>
        <authorList>
            <person name="Mclean J.S."/>
            <person name="He X."/>
        </authorList>
    </citation>
    <scope>NUCLEOTIDE SEQUENCE [LARGE SCALE GENOMIC DNA]</scope>
    <source>
        <strain evidence="11 12">XH001</strain>
    </source>
</reference>
<keyword evidence="6" id="KW-0627">Porphyrin biosynthesis</keyword>
<evidence type="ECO:0000259" key="9">
    <source>
        <dbReference type="Pfam" id="PF01379"/>
    </source>
</evidence>
<evidence type="ECO:0000256" key="5">
    <source>
        <dbReference type="ARBA" id="ARBA00022679"/>
    </source>
</evidence>
<evidence type="ECO:0000256" key="8">
    <source>
        <dbReference type="NCBIfam" id="TIGR00212"/>
    </source>
</evidence>
<evidence type="ECO:0000313" key="12">
    <source>
        <dbReference type="Proteomes" id="UP000054686"/>
    </source>
</evidence>
<dbReference type="RefSeq" id="WP_060566077.1">
    <property type="nucleotide sequence ID" value="NZ_CP040006.1"/>
</dbReference>
<dbReference type="AlphaFoldDB" id="A0A0V8RZ21"/>
<evidence type="ECO:0000256" key="1">
    <source>
        <dbReference type="ARBA" id="ARBA00001916"/>
    </source>
</evidence>
<dbReference type="Proteomes" id="UP000054686">
    <property type="component" value="Unassembled WGS sequence"/>
</dbReference>
<gene>
    <name evidence="11" type="ORF">APY09_02805</name>
</gene>
<comment type="similarity">
    <text evidence="3">Belongs to the HMBS family.</text>
</comment>
<evidence type="ECO:0000259" key="10">
    <source>
        <dbReference type="Pfam" id="PF03900"/>
    </source>
</evidence>
<dbReference type="PANTHER" id="PTHR11557:SF0">
    <property type="entry name" value="PORPHOBILINOGEN DEAMINASE"/>
    <property type="match status" value="1"/>
</dbReference>
<dbReference type="Pfam" id="PF03900">
    <property type="entry name" value="Porphobil_deamC"/>
    <property type="match status" value="1"/>
</dbReference>
<dbReference type="InterPro" id="IPR000860">
    <property type="entry name" value="HemC"/>
</dbReference>
<protein>
    <recommendedName>
        <fullName evidence="4 8">Hydroxymethylbilane synthase</fullName>
        <ecNumber evidence="4 8">2.5.1.61</ecNumber>
    </recommendedName>
</protein>
<dbReference type="SUPFAM" id="SSF54782">
    <property type="entry name" value="Porphobilinogen deaminase (hydroxymethylbilane synthase), C-terminal domain"/>
    <property type="match status" value="1"/>
</dbReference>
<dbReference type="PANTHER" id="PTHR11557">
    <property type="entry name" value="PORPHOBILINOGEN DEAMINASE"/>
    <property type="match status" value="1"/>
</dbReference>
<dbReference type="PROSITE" id="PS00533">
    <property type="entry name" value="PORPHOBILINOGEN_DEAM"/>
    <property type="match status" value="1"/>
</dbReference>
<dbReference type="GO" id="GO:0005737">
    <property type="term" value="C:cytoplasm"/>
    <property type="evidence" value="ECO:0007669"/>
    <property type="project" value="UniProtKB-UniRule"/>
</dbReference>
<dbReference type="InterPro" id="IPR022419">
    <property type="entry name" value="Porphobilin_deaminase_cofac_BS"/>
</dbReference>
<evidence type="ECO:0000256" key="2">
    <source>
        <dbReference type="ARBA" id="ARBA00002869"/>
    </source>
</evidence>
<comment type="catalytic activity">
    <reaction evidence="7">
        <text>4 porphobilinogen + H2O = hydroxymethylbilane + 4 NH4(+)</text>
        <dbReference type="Rhea" id="RHEA:13185"/>
        <dbReference type="ChEBI" id="CHEBI:15377"/>
        <dbReference type="ChEBI" id="CHEBI:28938"/>
        <dbReference type="ChEBI" id="CHEBI:57845"/>
        <dbReference type="ChEBI" id="CHEBI:58126"/>
        <dbReference type="EC" id="2.5.1.61"/>
    </reaction>
</comment>
<dbReference type="PRINTS" id="PR00151">
    <property type="entry name" value="PORPHBDMNASE"/>
</dbReference>